<feature type="region of interest" description="Disordered" evidence="1">
    <location>
        <begin position="335"/>
        <end position="431"/>
    </location>
</feature>
<feature type="region of interest" description="Disordered" evidence="1">
    <location>
        <begin position="108"/>
        <end position="146"/>
    </location>
</feature>
<gene>
    <name evidence="2" type="ORF">Fot_50990</name>
</gene>
<feature type="compositionally biased region" description="Polar residues" evidence="1">
    <location>
        <begin position="41"/>
        <end position="55"/>
    </location>
</feature>
<feature type="compositionally biased region" description="Acidic residues" evidence="1">
    <location>
        <begin position="286"/>
        <end position="299"/>
    </location>
</feature>
<comment type="caution">
    <text evidence="2">The sequence shown here is derived from an EMBL/GenBank/DDBJ whole genome shotgun (WGS) entry which is preliminary data.</text>
</comment>
<feature type="compositionally biased region" description="Basic and acidic residues" evidence="1">
    <location>
        <begin position="75"/>
        <end position="90"/>
    </location>
</feature>
<proteinExistence type="predicted"/>
<evidence type="ECO:0000313" key="2">
    <source>
        <dbReference type="EMBL" id="KAL2467465.1"/>
    </source>
</evidence>
<feature type="compositionally biased region" description="Polar residues" evidence="1">
    <location>
        <begin position="335"/>
        <end position="360"/>
    </location>
</feature>
<reference evidence="3" key="1">
    <citation type="submission" date="2024-07" db="EMBL/GenBank/DDBJ databases">
        <title>Two chromosome-level genome assemblies of Korean endemic species Abeliophyllum distichum and Forsythia ovata (Oleaceae).</title>
        <authorList>
            <person name="Jang H."/>
        </authorList>
    </citation>
    <scope>NUCLEOTIDE SEQUENCE [LARGE SCALE GENOMIC DNA]</scope>
</reference>
<name>A0ABD1PU56_9LAMI</name>
<feature type="region of interest" description="Disordered" evidence="1">
    <location>
        <begin position="1"/>
        <end position="92"/>
    </location>
</feature>
<sequence>MGDPLHTQAKVPNQPTKPPDFTSQVVGHHSPAIPNPKTGLTPPQSGLTPSNNPQFVETLGSAPRVAATPSNGDPPTDRSPMDAPPLDDRLGGSIAPQQLAHAVLQPGASRVPLPTTSGPLAASIPPPFSGAPNSASLTSSQQIASGEAHNWTPVADSRATMPAHLALAGAAMPNANQAVPGSDGVHMDLTLQPRVAPDPILENAQDATLPGHAALPARTAHPAHFDDSNTIDYDESSTVGKHYQFTFILTVNHSCNRTLFHTDDVPPVLINPETNHRPPLRRNDGDTDSESDGHDDDDSVEKISEHSLQDSDFELFVAPLSLQHSLQANRVIPSFSQTSQSPNTSIPPTHKIGTQSTTETIPPCSAPSIETHHSHTQPEAPSRTLPNPGEQYGPSSDNLDRPPSSHPNCEQGSVVGAGRLPKAPNDVPTRGACKQIKTSRIVRMTREKIRVLYNSVSR</sequence>
<dbReference type="AlphaFoldDB" id="A0ABD1PU56"/>
<protein>
    <submittedName>
        <fullName evidence="2">Uncharacterized protein</fullName>
    </submittedName>
</protein>
<evidence type="ECO:0000256" key="1">
    <source>
        <dbReference type="SAM" id="MobiDB-lite"/>
    </source>
</evidence>
<dbReference type="Proteomes" id="UP001604277">
    <property type="component" value="Unassembled WGS sequence"/>
</dbReference>
<organism evidence="2 3">
    <name type="scientific">Forsythia ovata</name>
    <dbReference type="NCBI Taxonomy" id="205694"/>
    <lineage>
        <taxon>Eukaryota</taxon>
        <taxon>Viridiplantae</taxon>
        <taxon>Streptophyta</taxon>
        <taxon>Embryophyta</taxon>
        <taxon>Tracheophyta</taxon>
        <taxon>Spermatophyta</taxon>
        <taxon>Magnoliopsida</taxon>
        <taxon>eudicotyledons</taxon>
        <taxon>Gunneridae</taxon>
        <taxon>Pentapetalae</taxon>
        <taxon>asterids</taxon>
        <taxon>lamiids</taxon>
        <taxon>Lamiales</taxon>
        <taxon>Oleaceae</taxon>
        <taxon>Forsythieae</taxon>
        <taxon>Forsythia</taxon>
    </lineage>
</organism>
<accession>A0ABD1PU56</accession>
<feature type="compositionally biased region" description="Polar residues" evidence="1">
    <location>
        <begin position="131"/>
        <end position="144"/>
    </location>
</feature>
<evidence type="ECO:0000313" key="3">
    <source>
        <dbReference type="Proteomes" id="UP001604277"/>
    </source>
</evidence>
<dbReference type="EMBL" id="JBFOLJ010000017">
    <property type="protein sequence ID" value="KAL2467465.1"/>
    <property type="molecule type" value="Genomic_DNA"/>
</dbReference>
<feature type="region of interest" description="Disordered" evidence="1">
    <location>
        <begin position="261"/>
        <end position="303"/>
    </location>
</feature>
<keyword evidence="3" id="KW-1185">Reference proteome</keyword>